<dbReference type="Gene3D" id="2.130.10.10">
    <property type="entry name" value="YVTN repeat-like/Quinoprotein amine dehydrogenase"/>
    <property type="match status" value="1"/>
</dbReference>
<dbReference type="Ensembl" id="ENSCINT00000022234.2">
    <property type="protein sequence ID" value="ENSCINP00000021988.2"/>
    <property type="gene ID" value="ENSCING00000011531.2"/>
</dbReference>
<proteinExistence type="predicted"/>
<dbReference type="EMBL" id="EAAA01001424">
    <property type="status" value="NOT_ANNOTATED_CDS"/>
    <property type="molecule type" value="Genomic_DNA"/>
</dbReference>
<keyword evidence="2" id="KW-1185">Reference proteome</keyword>
<reference evidence="1" key="3">
    <citation type="submission" date="2025-08" db="UniProtKB">
        <authorList>
            <consortium name="Ensembl"/>
        </authorList>
    </citation>
    <scope>IDENTIFICATION</scope>
</reference>
<evidence type="ECO:0000313" key="2">
    <source>
        <dbReference type="Proteomes" id="UP000008144"/>
    </source>
</evidence>
<dbReference type="AlphaFoldDB" id="F6W7W3"/>
<name>F6W7W3_CIOIN</name>
<dbReference type="InterPro" id="IPR015943">
    <property type="entry name" value="WD40/YVTN_repeat-like_dom_sf"/>
</dbReference>
<dbReference type="Proteomes" id="UP000008144">
    <property type="component" value="Chromosome 2"/>
</dbReference>
<reference evidence="1" key="2">
    <citation type="journal article" date="2008" name="Genome Biol.">
        <title>Improved genome assembly and evidence-based global gene model set for the chordate Ciona intestinalis: new insight into intron and operon populations.</title>
        <authorList>
            <person name="Satou Y."/>
            <person name="Mineta K."/>
            <person name="Ogasawara M."/>
            <person name="Sasakura Y."/>
            <person name="Shoguchi E."/>
            <person name="Ueno K."/>
            <person name="Yamada L."/>
            <person name="Matsumoto J."/>
            <person name="Wasserscheid J."/>
            <person name="Dewar K."/>
            <person name="Wiley G.B."/>
            <person name="Macmil S.L."/>
            <person name="Roe B.A."/>
            <person name="Zeller R.W."/>
            <person name="Hastings K.E."/>
            <person name="Lemaire P."/>
            <person name="Lindquist E."/>
            <person name="Endo T."/>
            <person name="Hotta K."/>
            <person name="Inaba K."/>
        </authorList>
    </citation>
    <scope>NUCLEOTIDE SEQUENCE [LARGE SCALE GENOMIC DNA]</scope>
    <source>
        <strain evidence="1">wild type</strain>
    </source>
</reference>
<accession>F6W7W3</accession>
<protein>
    <submittedName>
        <fullName evidence="1">Uncharacterized protein</fullName>
    </submittedName>
</protein>
<dbReference type="InParanoid" id="F6W7W3"/>
<dbReference type="PANTHER" id="PTHR45532:SF4">
    <property type="entry name" value="WD REPEAT-CONTAINING PROTEIN 55 HOMOLOG"/>
    <property type="match status" value="1"/>
</dbReference>
<dbReference type="EMBL" id="EAAA01001423">
    <property type="status" value="NOT_ANNOTATED_CDS"/>
    <property type="molecule type" value="Genomic_DNA"/>
</dbReference>
<dbReference type="SUPFAM" id="SSF50978">
    <property type="entry name" value="WD40 repeat-like"/>
    <property type="match status" value="1"/>
</dbReference>
<dbReference type="PANTHER" id="PTHR45532">
    <property type="entry name" value="WD REPEAT-CONTAINING PROTEIN 97"/>
    <property type="match status" value="1"/>
</dbReference>
<reference evidence="1" key="4">
    <citation type="submission" date="2025-09" db="UniProtKB">
        <authorList>
            <consortium name="Ensembl"/>
        </authorList>
    </citation>
    <scope>IDENTIFICATION</scope>
</reference>
<dbReference type="InterPro" id="IPR036322">
    <property type="entry name" value="WD40_repeat_dom_sf"/>
</dbReference>
<reference evidence="2" key="1">
    <citation type="journal article" date="2002" name="Science">
        <title>The draft genome of Ciona intestinalis: insights into chordate and vertebrate origins.</title>
        <authorList>
            <person name="Dehal P."/>
            <person name="Satou Y."/>
            <person name="Campbell R.K."/>
            <person name="Chapman J."/>
            <person name="Degnan B."/>
            <person name="De Tomaso A."/>
            <person name="Davidson B."/>
            <person name="Di Gregorio A."/>
            <person name="Gelpke M."/>
            <person name="Goodstein D.M."/>
            <person name="Harafuji N."/>
            <person name="Hastings K.E."/>
            <person name="Ho I."/>
            <person name="Hotta K."/>
            <person name="Huang W."/>
            <person name="Kawashima T."/>
            <person name="Lemaire P."/>
            <person name="Martinez D."/>
            <person name="Meinertzhagen I.A."/>
            <person name="Necula S."/>
            <person name="Nonaka M."/>
            <person name="Putnam N."/>
            <person name="Rash S."/>
            <person name="Saiga H."/>
            <person name="Satake M."/>
            <person name="Terry A."/>
            <person name="Yamada L."/>
            <person name="Wang H.G."/>
            <person name="Awazu S."/>
            <person name="Azumi K."/>
            <person name="Boore J."/>
            <person name="Branno M."/>
            <person name="Chin-Bow S."/>
            <person name="DeSantis R."/>
            <person name="Doyle S."/>
            <person name="Francino P."/>
            <person name="Keys D.N."/>
            <person name="Haga S."/>
            <person name="Hayashi H."/>
            <person name="Hino K."/>
            <person name="Imai K.S."/>
            <person name="Inaba K."/>
            <person name="Kano S."/>
            <person name="Kobayashi K."/>
            <person name="Kobayashi M."/>
            <person name="Lee B.I."/>
            <person name="Makabe K.W."/>
            <person name="Manohar C."/>
            <person name="Matassi G."/>
            <person name="Medina M."/>
            <person name="Mochizuki Y."/>
            <person name="Mount S."/>
            <person name="Morishita T."/>
            <person name="Miura S."/>
            <person name="Nakayama A."/>
            <person name="Nishizaka S."/>
            <person name="Nomoto H."/>
            <person name="Ohta F."/>
            <person name="Oishi K."/>
            <person name="Rigoutsos I."/>
            <person name="Sano M."/>
            <person name="Sasaki A."/>
            <person name="Sasakura Y."/>
            <person name="Shoguchi E."/>
            <person name="Shin-i T."/>
            <person name="Spagnuolo A."/>
            <person name="Stainier D."/>
            <person name="Suzuki M.M."/>
            <person name="Tassy O."/>
            <person name="Takatori N."/>
            <person name="Tokuoka M."/>
            <person name="Yagi K."/>
            <person name="Yoshizaki F."/>
            <person name="Wada S."/>
            <person name="Zhang C."/>
            <person name="Hyatt P.D."/>
            <person name="Larimer F."/>
            <person name="Detter C."/>
            <person name="Doggett N."/>
            <person name="Glavina T."/>
            <person name="Hawkins T."/>
            <person name="Richardson P."/>
            <person name="Lucas S."/>
            <person name="Kohara Y."/>
            <person name="Levine M."/>
            <person name="Satoh N."/>
            <person name="Rokhsar D.S."/>
        </authorList>
    </citation>
    <scope>NUCLEOTIDE SEQUENCE [LARGE SCALE GENOMIC DNA]</scope>
</reference>
<organism evidence="1 2">
    <name type="scientific">Ciona intestinalis</name>
    <name type="common">Transparent sea squirt</name>
    <name type="synonym">Ascidia intestinalis</name>
    <dbReference type="NCBI Taxonomy" id="7719"/>
    <lineage>
        <taxon>Eukaryota</taxon>
        <taxon>Metazoa</taxon>
        <taxon>Chordata</taxon>
        <taxon>Tunicata</taxon>
        <taxon>Ascidiacea</taxon>
        <taxon>Phlebobranchia</taxon>
        <taxon>Cionidae</taxon>
        <taxon>Ciona</taxon>
    </lineage>
</organism>
<dbReference type="HOGENOM" id="CLU_997325_0_0_1"/>
<evidence type="ECO:0000313" key="1">
    <source>
        <dbReference type="Ensembl" id="ENSCINP00000021988.2"/>
    </source>
</evidence>
<sequence length="279" mass="32791">MKRRKAYKSWEQAREDIENALRDKCNSNLNELCIESGLQLKNSVSHFPSPVFSVAYCRENKSLQEYYFVNYMASESGRNFVTKWKLDPQEGTSKIQKRFPIKNCLKTMIWIPNQHACIGYCEDLTIRGYNGTTFEEKTRLTVQRSILCMIYLEDFDELITGGQGFVMSWKVRFIEFGLPVEEMEPHLTCDVNFSREWVRRLVYDKSTKMLLVLTDQAVYIVSMVTRTQVEVIHNTHEASLTYCTFYRPYSYFITAARNGTIHVYHTGTCSFLIKYIMKY</sequence>